<dbReference type="VEuPathDB" id="CryptoDB:Cvel_4298"/>
<accession>A0A0G4G7I2</accession>
<name>A0A0G4G7I2_9ALVE</name>
<feature type="signal peptide" evidence="2">
    <location>
        <begin position="1"/>
        <end position="21"/>
    </location>
</feature>
<evidence type="ECO:0000256" key="2">
    <source>
        <dbReference type="SAM" id="SignalP"/>
    </source>
</evidence>
<gene>
    <name evidence="3" type="ORF">Cvel_4298</name>
</gene>
<feature type="chain" id="PRO_5005190294" description="Transmembrane protein" evidence="2">
    <location>
        <begin position="22"/>
        <end position="542"/>
    </location>
</feature>
<reference evidence="3" key="1">
    <citation type="submission" date="2014-11" db="EMBL/GenBank/DDBJ databases">
        <authorList>
            <person name="Otto D Thomas"/>
            <person name="Naeem Raeece"/>
        </authorList>
    </citation>
    <scope>NUCLEOTIDE SEQUENCE</scope>
</reference>
<protein>
    <recommendedName>
        <fullName evidence="4">Transmembrane protein</fullName>
    </recommendedName>
</protein>
<evidence type="ECO:0000256" key="1">
    <source>
        <dbReference type="SAM" id="MobiDB-lite"/>
    </source>
</evidence>
<keyword evidence="2" id="KW-0732">Signal</keyword>
<dbReference type="AlphaFoldDB" id="A0A0G4G7I2"/>
<organism evidence="3">
    <name type="scientific">Chromera velia CCMP2878</name>
    <dbReference type="NCBI Taxonomy" id="1169474"/>
    <lineage>
        <taxon>Eukaryota</taxon>
        <taxon>Sar</taxon>
        <taxon>Alveolata</taxon>
        <taxon>Colpodellida</taxon>
        <taxon>Chromeraceae</taxon>
        <taxon>Chromera</taxon>
    </lineage>
</organism>
<sequence length="542" mass="60680">MRSVPVLLAVSLWTLLGVSEGLGLRQKKASTHPILHTDLMSGGKAYLNPEINYKTTVETVAHHFTTSVIDVSSNYKEAPAVGKPGIYTITAPLYFKTGQFFFGFGKPNVFLAIVNPPEEGEDKPTVTEVAAKSLWREPMKTIKNKHGSVQSGYFLVPTNLPEEAVARIRGAALSHEGQKGITCLNQDLNVLADAGFETQDGKLRTYVWPTSFLEASLRREIYYYPASEWEKPVKLEFDVVRTTSQSLDEFYHSIMWAEMSTPLQHWNRASDTPEAREERKKAAIAITSMNADRQKELVELMEADSPEDDGERLPVSVAASSWIGKQLRRLWGDHILMRIDLTKYTDQINQALPEKLVAFAKKDKDFVTKLKENILFSQWTVGAMRSQMASEFIPLPPMTAKGIQRALQTRTTEDEKLKHKYNYVLTSENLTITRLAVAYKLVDWVAAKHLMISGYSDDVRCAGELWKDETGVVHVNADSGSYQPTDEILFAFVGTLSKLFPDVTFKAEPRDAGGESEEESAETAEPVESEAPLTEADMMKLD</sequence>
<evidence type="ECO:0008006" key="4">
    <source>
        <dbReference type="Google" id="ProtNLM"/>
    </source>
</evidence>
<dbReference type="EMBL" id="CDMZ01000959">
    <property type="protein sequence ID" value="CEM24647.1"/>
    <property type="molecule type" value="Genomic_DNA"/>
</dbReference>
<proteinExistence type="predicted"/>
<feature type="region of interest" description="Disordered" evidence="1">
    <location>
        <begin position="507"/>
        <end position="542"/>
    </location>
</feature>
<evidence type="ECO:0000313" key="3">
    <source>
        <dbReference type="EMBL" id="CEM24647.1"/>
    </source>
</evidence>
<feature type="compositionally biased region" description="Acidic residues" evidence="1">
    <location>
        <begin position="514"/>
        <end position="528"/>
    </location>
</feature>